<protein>
    <submittedName>
        <fullName evidence="2">Putative diacylglycerol kinase</fullName>
        <ecNumber evidence="2">2.7.1.-</ecNumber>
    </submittedName>
</protein>
<dbReference type="GO" id="GO:0005829">
    <property type="term" value="C:cytosol"/>
    <property type="evidence" value="ECO:0007669"/>
    <property type="project" value="TreeGrafter"/>
</dbReference>
<dbReference type="InterPro" id="IPR001206">
    <property type="entry name" value="Diacylglycerol_kinase_cat_dom"/>
</dbReference>
<feature type="domain" description="DAGKc" evidence="1">
    <location>
        <begin position="8"/>
        <end position="135"/>
    </location>
</feature>
<evidence type="ECO:0000259" key="1">
    <source>
        <dbReference type="PROSITE" id="PS50146"/>
    </source>
</evidence>
<dbReference type="InterPro" id="IPR045540">
    <property type="entry name" value="YegS/DAGK_C"/>
</dbReference>
<proteinExistence type="predicted"/>
<dbReference type="PANTHER" id="PTHR30492">
    <property type="entry name" value="METHYLGLYOXAL SYNTHASE"/>
    <property type="match status" value="1"/>
</dbReference>
<name>A0A376CPI6_9CORY</name>
<evidence type="ECO:0000313" key="2">
    <source>
        <dbReference type="EMBL" id="STC70401.1"/>
    </source>
</evidence>
<dbReference type="AlphaFoldDB" id="A0A376CPI6"/>
<dbReference type="SMART" id="SM00046">
    <property type="entry name" value="DAGKc"/>
    <property type="match status" value="1"/>
</dbReference>
<dbReference type="Pfam" id="PF00781">
    <property type="entry name" value="DAGK_cat"/>
    <property type="match status" value="1"/>
</dbReference>
<dbReference type="InterPro" id="IPR016064">
    <property type="entry name" value="NAD/diacylglycerol_kinase_sf"/>
</dbReference>
<keyword evidence="2" id="KW-0808">Transferase</keyword>
<dbReference type="PANTHER" id="PTHR30492:SF0">
    <property type="entry name" value="METHYLGLYOXAL SYNTHASE"/>
    <property type="match status" value="1"/>
</dbReference>
<dbReference type="GO" id="GO:0016301">
    <property type="term" value="F:kinase activity"/>
    <property type="evidence" value="ECO:0007669"/>
    <property type="project" value="UniProtKB-KW"/>
</dbReference>
<dbReference type="Pfam" id="PF19279">
    <property type="entry name" value="YegS_C"/>
    <property type="match status" value="1"/>
</dbReference>
<dbReference type="PROSITE" id="PS50146">
    <property type="entry name" value="DAGK"/>
    <property type="match status" value="1"/>
</dbReference>
<dbReference type="Proteomes" id="UP000254467">
    <property type="component" value="Unassembled WGS sequence"/>
</dbReference>
<dbReference type="SUPFAM" id="SSF111331">
    <property type="entry name" value="NAD kinase/diacylglycerol kinase-like"/>
    <property type="match status" value="1"/>
</dbReference>
<dbReference type="GO" id="GO:0008929">
    <property type="term" value="F:methylglyoxal synthase activity"/>
    <property type="evidence" value="ECO:0007669"/>
    <property type="project" value="InterPro"/>
</dbReference>
<sequence length="328" mass="35851">MTPMAPEDGPRFATIIYNPVKATRRELEALAMQYGDGYSEIHWEETTEEDPGYSQAQKAVAEGADVVVACGGDGTVRLVAAALAHTDTSLGIIPAGTGNLLARNIKLDPEFDKSMETALQGAERSIDVCYAKVDRPNADEETFPFVVMAGVGIDAQMIKNTDDDLKAKIGFLAYGVAIAKSLKGGDRIKLMRRIDRGRWRTARAHSVIVGNCGDLVNNIVLLPDAIPDDGKLDVVIMRPRGLFGWLHIFGQLAYQMVQKLFYTLRGRGAEVDGEDNNSKSLRYLQGKRIDVKFSHPEEFEVDGDPAGTVDGFSVTVDPAALRVRVPRR</sequence>
<dbReference type="Gene3D" id="3.40.50.10330">
    <property type="entry name" value="Probable inorganic polyphosphate/atp-NAD kinase, domain 1"/>
    <property type="match status" value="1"/>
</dbReference>
<organism evidence="2 3">
    <name type="scientific">Corynebacterium pilosum</name>
    <dbReference type="NCBI Taxonomy" id="35756"/>
    <lineage>
        <taxon>Bacteria</taxon>
        <taxon>Bacillati</taxon>
        <taxon>Actinomycetota</taxon>
        <taxon>Actinomycetes</taxon>
        <taxon>Mycobacteriales</taxon>
        <taxon>Corynebacteriaceae</taxon>
        <taxon>Corynebacterium</taxon>
    </lineage>
</organism>
<dbReference type="GO" id="GO:0019242">
    <property type="term" value="P:methylglyoxal biosynthetic process"/>
    <property type="evidence" value="ECO:0007669"/>
    <property type="project" value="InterPro"/>
</dbReference>
<dbReference type="EC" id="2.7.1.-" evidence="2"/>
<keyword evidence="2" id="KW-0418">Kinase</keyword>
<dbReference type="STRING" id="35756.GCA_001044155_02640"/>
<reference evidence="2 3" key="1">
    <citation type="submission" date="2018-06" db="EMBL/GenBank/DDBJ databases">
        <authorList>
            <consortium name="Pathogen Informatics"/>
            <person name="Doyle S."/>
        </authorList>
    </citation>
    <scope>NUCLEOTIDE SEQUENCE [LARGE SCALE GENOMIC DNA]</scope>
    <source>
        <strain evidence="2 3">NCTC11862</strain>
    </source>
</reference>
<dbReference type="InterPro" id="IPR017438">
    <property type="entry name" value="ATP-NAD_kinase_N"/>
</dbReference>
<dbReference type="EMBL" id="UFXQ01000001">
    <property type="protein sequence ID" value="STC70401.1"/>
    <property type="molecule type" value="Genomic_DNA"/>
</dbReference>
<accession>A0A376CPI6</accession>
<dbReference type="InterPro" id="IPR004363">
    <property type="entry name" value="Methylgl_synth"/>
</dbReference>
<keyword evidence="3" id="KW-1185">Reference proteome</keyword>
<dbReference type="Gene3D" id="2.60.200.40">
    <property type="match status" value="1"/>
</dbReference>
<gene>
    <name evidence="2" type="primary">yegS</name>
    <name evidence="2" type="ORF">NCTC11862_02218</name>
</gene>
<evidence type="ECO:0000313" key="3">
    <source>
        <dbReference type="Proteomes" id="UP000254467"/>
    </source>
</evidence>